<dbReference type="eggNOG" id="COG1309">
    <property type="taxonomic scope" value="Bacteria"/>
</dbReference>
<dbReference type="EMBL" id="CP001706">
    <property type="protein sequence ID" value="ACV10062.1"/>
    <property type="molecule type" value="Genomic_DNA"/>
</dbReference>
<name>C7R2S1_JONDD</name>
<keyword evidence="3 5" id="KW-0238">DNA-binding</keyword>
<dbReference type="RefSeq" id="WP_015772673.1">
    <property type="nucleotide sequence ID" value="NC_013174.1"/>
</dbReference>
<dbReference type="PROSITE" id="PS50977">
    <property type="entry name" value="HTH_TETR_2"/>
    <property type="match status" value="1"/>
</dbReference>
<dbReference type="Gene3D" id="1.10.357.10">
    <property type="entry name" value="Tetracycline Repressor, domain 2"/>
    <property type="match status" value="1"/>
</dbReference>
<dbReference type="InterPro" id="IPR001647">
    <property type="entry name" value="HTH_TetR"/>
</dbReference>
<dbReference type="SUPFAM" id="SSF46689">
    <property type="entry name" value="Homeodomain-like"/>
    <property type="match status" value="1"/>
</dbReference>
<dbReference type="SUPFAM" id="SSF48498">
    <property type="entry name" value="Tetracyclin repressor-like, C-terminal domain"/>
    <property type="match status" value="1"/>
</dbReference>
<keyword evidence="2" id="KW-0805">Transcription regulation</keyword>
<evidence type="ECO:0000313" key="7">
    <source>
        <dbReference type="EMBL" id="ACV10062.1"/>
    </source>
</evidence>
<organism evidence="7 8">
    <name type="scientific">Jonesia denitrificans (strain ATCC 14870 / DSM 20603 / BCRC 15368 / CIP 55.134 / JCM 11481 / NBRC 15587 / NCTC 10816 / Prevot 55134)</name>
    <name type="common">Listeria denitrificans</name>
    <dbReference type="NCBI Taxonomy" id="471856"/>
    <lineage>
        <taxon>Bacteria</taxon>
        <taxon>Bacillati</taxon>
        <taxon>Actinomycetota</taxon>
        <taxon>Actinomycetes</taxon>
        <taxon>Micrococcales</taxon>
        <taxon>Jonesiaceae</taxon>
        <taxon>Jonesia</taxon>
    </lineage>
</organism>
<dbReference type="PRINTS" id="PR00455">
    <property type="entry name" value="HTHTETR"/>
</dbReference>
<dbReference type="InterPro" id="IPR009057">
    <property type="entry name" value="Homeodomain-like_sf"/>
</dbReference>
<evidence type="ECO:0000256" key="1">
    <source>
        <dbReference type="ARBA" id="ARBA00022491"/>
    </source>
</evidence>
<dbReference type="PANTHER" id="PTHR47506:SF6">
    <property type="entry name" value="HTH-TYPE TRANSCRIPTIONAL REPRESSOR NEMR"/>
    <property type="match status" value="1"/>
</dbReference>
<dbReference type="GO" id="GO:0003677">
    <property type="term" value="F:DNA binding"/>
    <property type="evidence" value="ECO:0007669"/>
    <property type="project" value="UniProtKB-UniRule"/>
</dbReference>
<proteinExistence type="predicted"/>
<feature type="domain" description="HTH tetR-type" evidence="6">
    <location>
        <begin position="8"/>
        <end position="68"/>
    </location>
</feature>
<dbReference type="KEGG" id="jde:Jden_2430"/>
<evidence type="ECO:0000256" key="2">
    <source>
        <dbReference type="ARBA" id="ARBA00023015"/>
    </source>
</evidence>
<keyword evidence="1" id="KW-0678">Repressor</keyword>
<protein>
    <submittedName>
        <fullName evidence="7">Transcriptional regulator, TetR family</fullName>
    </submittedName>
</protein>
<keyword evidence="4" id="KW-0804">Transcription</keyword>
<dbReference type="Proteomes" id="UP000000628">
    <property type="component" value="Chromosome"/>
</dbReference>
<keyword evidence="8" id="KW-1185">Reference proteome</keyword>
<dbReference type="HOGENOM" id="CLU_069356_44_1_11"/>
<dbReference type="Pfam" id="PF00440">
    <property type="entry name" value="TetR_N"/>
    <property type="match status" value="1"/>
</dbReference>
<evidence type="ECO:0000313" key="8">
    <source>
        <dbReference type="Proteomes" id="UP000000628"/>
    </source>
</evidence>
<sequence>MARYARGKSTREEIIKEAMIVFAKNGYYEASLRDISARVGISHPGLLHHFPSKSDLLLAVLDARDAEDVRITLPLLEQGYDLVDAIVELAERNMERPGMVSLFAKLSAEATDPAHPAHEYFSERYRRTLEGYTLYFEELRRQEKLSPTLDPAEVAKALVALMDGLQVVWLYGWRSGLPDRHVDMPRIVREFLSFTGRGNTPETVTTG</sequence>
<dbReference type="InterPro" id="IPR036271">
    <property type="entry name" value="Tet_transcr_reg_TetR-rel_C_sf"/>
</dbReference>
<dbReference type="AlphaFoldDB" id="C7R2S1"/>
<evidence type="ECO:0000259" key="6">
    <source>
        <dbReference type="PROSITE" id="PS50977"/>
    </source>
</evidence>
<reference evidence="7 8" key="1">
    <citation type="journal article" date="2009" name="Stand. Genomic Sci.">
        <title>Complete genome sequence of Jonesia denitrificans type strain (Prevot 55134).</title>
        <authorList>
            <person name="Pukall R."/>
            <person name="Gehrich-Schroter G."/>
            <person name="Lapidus A."/>
            <person name="Nolan M."/>
            <person name="Glavina Del Rio T."/>
            <person name="Lucas S."/>
            <person name="Chen F."/>
            <person name="Tice H."/>
            <person name="Pitluck S."/>
            <person name="Cheng J.F."/>
            <person name="Copeland A."/>
            <person name="Saunders E."/>
            <person name="Brettin T."/>
            <person name="Detter J.C."/>
            <person name="Bruce D."/>
            <person name="Goodwin L."/>
            <person name="Pati A."/>
            <person name="Ivanova N."/>
            <person name="Mavromatis K."/>
            <person name="Ovchinnikova G."/>
            <person name="Chen A."/>
            <person name="Palaniappan K."/>
            <person name="Land M."/>
            <person name="Hauser L."/>
            <person name="Chang Y.J."/>
            <person name="Jeffries C.D."/>
            <person name="Chain P."/>
            <person name="Goker M."/>
            <person name="Bristow J."/>
            <person name="Eisen J.A."/>
            <person name="Markowitz V."/>
            <person name="Hugenholtz P."/>
            <person name="Kyrpides N.C."/>
            <person name="Klenk H.P."/>
            <person name="Han C."/>
        </authorList>
    </citation>
    <scope>NUCLEOTIDE SEQUENCE [LARGE SCALE GENOMIC DNA]</scope>
    <source>
        <strain evidence="8">ATCC 14870 / DSM 20603 / BCRC 15368 / CIP 55.134 / JCM 11481 / NBRC 15587 / NCTC 10816 / Prevot 55134</strain>
    </source>
</reference>
<feature type="DNA-binding region" description="H-T-H motif" evidence="5">
    <location>
        <begin position="31"/>
        <end position="50"/>
    </location>
</feature>
<gene>
    <name evidence="7" type="ordered locus">Jden_2430</name>
</gene>
<accession>C7R2S1</accession>
<evidence type="ECO:0000256" key="3">
    <source>
        <dbReference type="ARBA" id="ARBA00023125"/>
    </source>
</evidence>
<dbReference type="InterPro" id="IPR039538">
    <property type="entry name" value="BetI_C"/>
</dbReference>
<dbReference type="OrthoDB" id="7505659at2"/>
<evidence type="ECO:0000256" key="4">
    <source>
        <dbReference type="ARBA" id="ARBA00023163"/>
    </source>
</evidence>
<dbReference type="STRING" id="471856.Jden_2430"/>
<dbReference type="PANTHER" id="PTHR47506">
    <property type="entry name" value="TRANSCRIPTIONAL REGULATORY PROTEIN"/>
    <property type="match status" value="1"/>
</dbReference>
<dbReference type="Pfam" id="PF13977">
    <property type="entry name" value="TetR_C_6"/>
    <property type="match status" value="1"/>
</dbReference>
<evidence type="ECO:0000256" key="5">
    <source>
        <dbReference type="PROSITE-ProRule" id="PRU00335"/>
    </source>
</evidence>